<protein>
    <submittedName>
        <fullName evidence="2">Uncharacterized protein</fullName>
    </submittedName>
</protein>
<evidence type="ECO:0000256" key="1">
    <source>
        <dbReference type="SAM" id="MobiDB-lite"/>
    </source>
</evidence>
<proteinExistence type="predicted"/>
<evidence type="ECO:0000313" key="2">
    <source>
        <dbReference type="EMBL" id="GBL91246.1"/>
    </source>
</evidence>
<organism evidence="2 3">
    <name type="scientific">Araneus ventricosus</name>
    <name type="common">Orbweaver spider</name>
    <name type="synonym">Epeira ventricosa</name>
    <dbReference type="NCBI Taxonomy" id="182803"/>
    <lineage>
        <taxon>Eukaryota</taxon>
        <taxon>Metazoa</taxon>
        <taxon>Ecdysozoa</taxon>
        <taxon>Arthropoda</taxon>
        <taxon>Chelicerata</taxon>
        <taxon>Arachnida</taxon>
        <taxon>Araneae</taxon>
        <taxon>Araneomorphae</taxon>
        <taxon>Entelegynae</taxon>
        <taxon>Araneoidea</taxon>
        <taxon>Araneidae</taxon>
        <taxon>Araneus</taxon>
    </lineage>
</organism>
<dbReference type="Proteomes" id="UP000499080">
    <property type="component" value="Unassembled WGS sequence"/>
</dbReference>
<feature type="compositionally biased region" description="Basic and acidic residues" evidence="1">
    <location>
        <begin position="11"/>
        <end position="24"/>
    </location>
</feature>
<keyword evidence="3" id="KW-1185">Reference proteome</keyword>
<gene>
    <name evidence="2" type="ORF">AVEN_195132_1</name>
</gene>
<sequence>MEKLYLPPHGKVRDENGNVKEEGSRGRHNFMKFFPLFKTSKISIEDTRKVPRKETDCTALGMIEVSTFQNMWQKMICRWSIFIT</sequence>
<evidence type="ECO:0000313" key="3">
    <source>
        <dbReference type="Proteomes" id="UP000499080"/>
    </source>
</evidence>
<dbReference type="AlphaFoldDB" id="A0A4Y2BJ17"/>
<accession>A0A4Y2BJ17</accession>
<comment type="caution">
    <text evidence="2">The sequence shown here is derived from an EMBL/GenBank/DDBJ whole genome shotgun (WGS) entry which is preliminary data.</text>
</comment>
<name>A0A4Y2BJ17_ARAVE</name>
<feature type="region of interest" description="Disordered" evidence="1">
    <location>
        <begin position="1"/>
        <end position="24"/>
    </location>
</feature>
<dbReference type="EMBL" id="BGPR01000077">
    <property type="protein sequence ID" value="GBL91246.1"/>
    <property type="molecule type" value="Genomic_DNA"/>
</dbReference>
<reference evidence="2 3" key="1">
    <citation type="journal article" date="2019" name="Sci. Rep.">
        <title>Orb-weaving spider Araneus ventricosus genome elucidates the spidroin gene catalogue.</title>
        <authorList>
            <person name="Kono N."/>
            <person name="Nakamura H."/>
            <person name="Ohtoshi R."/>
            <person name="Moran D.A.P."/>
            <person name="Shinohara A."/>
            <person name="Yoshida Y."/>
            <person name="Fujiwara M."/>
            <person name="Mori M."/>
            <person name="Tomita M."/>
            <person name="Arakawa K."/>
        </authorList>
    </citation>
    <scope>NUCLEOTIDE SEQUENCE [LARGE SCALE GENOMIC DNA]</scope>
</reference>